<evidence type="ECO:0000259" key="1">
    <source>
        <dbReference type="Pfam" id="PF07045"/>
    </source>
</evidence>
<feature type="domain" description="DUF1330" evidence="1">
    <location>
        <begin position="6"/>
        <end position="100"/>
    </location>
</feature>
<dbReference type="STRING" id="1208365.B273_0155"/>
<dbReference type="SUPFAM" id="SSF54909">
    <property type="entry name" value="Dimeric alpha+beta barrel"/>
    <property type="match status" value="1"/>
</dbReference>
<keyword evidence="3" id="KW-1185">Reference proteome</keyword>
<dbReference type="AlphaFoldDB" id="K6FFA3"/>
<sequence>MSDNITVYMVVNLSINDRDEYRVYEKGFFPFLKKYNGTFITFDDSPVCLEGDTPKQFDRVIIFSFPSEFDADNWWADEGYQELSKHRRNATYITLQRIKGIPPRN</sequence>
<protein>
    <submittedName>
        <fullName evidence="2">PF07045 family protein</fullName>
    </submittedName>
</protein>
<dbReference type="Gene3D" id="3.30.70.100">
    <property type="match status" value="1"/>
</dbReference>
<dbReference type="PANTHER" id="PTHR41521:SF4">
    <property type="entry name" value="BLR0684 PROTEIN"/>
    <property type="match status" value="1"/>
</dbReference>
<comment type="caution">
    <text evidence="2">The sequence shown here is derived from an EMBL/GenBank/DDBJ whole genome shotgun (WGS) entry which is preliminary data.</text>
</comment>
<name>K6FFA3_9GAMM</name>
<dbReference type="EMBL" id="AMWX01000001">
    <property type="protein sequence ID" value="EKO37302.1"/>
    <property type="molecule type" value="Genomic_DNA"/>
</dbReference>
<evidence type="ECO:0000313" key="3">
    <source>
        <dbReference type="Proteomes" id="UP000010310"/>
    </source>
</evidence>
<dbReference type="InterPro" id="IPR010753">
    <property type="entry name" value="DUF1330"/>
</dbReference>
<accession>K6FFA3</accession>
<evidence type="ECO:0000313" key="2">
    <source>
        <dbReference type="EMBL" id="EKO37302.1"/>
    </source>
</evidence>
<organism evidence="2 3">
    <name type="scientific">SAR86 cluster bacterium SAR86E</name>
    <dbReference type="NCBI Taxonomy" id="1208365"/>
    <lineage>
        <taxon>Bacteria</taxon>
        <taxon>Pseudomonadati</taxon>
        <taxon>Pseudomonadota</taxon>
        <taxon>Gammaproteobacteria</taxon>
        <taxon>SAR86 cluster</taxon>
    </lineage>
</organism>
<dbReference type="PANTHER" id="PTHR41521">
    <property type="match status" value="1"/>
</dbReference>
<dbReference type="Proteomes" id="UP000010310">
    <property type="component" value="Unassembled WGS sequence"/>
</dbReference>
<dbReference type="InterPro" id="IPR011008">
    <property type="entry name" value="Dimeric_a/b-barrel"/>
</dbReference>
<gene>
    <name evidence="2" type="ORF">B273_0155</name>
</gene>
<proteinExistence type="predicted"/>
<dbReference type="Pfam" id="PF07045">
    <property type="entry name" value="DUF1330"/>
    <property type="match status" value="1"/>
</dbReference>
<reference evidence="2 3" key="1">
    <citation type="submission" date="2012-09" db="EMBL/GenBank/DDBJ databases">
        <authorList>
            <person name="Dupont C.L."/>
            <person name="Rusch D.B."/>
            <person name="Lombardo M.-J."/>
            <person name="Novotny M."/>
            <person name="Yee-Greenbaum J."/>
            <person name="Laskin R."/>
        </authorList>
    </citation>
    <scope>NUCLEOTIDE SEQUENCE [LARGE SCALE GENOMIC DNA]</scope>
    <source>
        <strain evidence="2">SAR86E</strain>
    </source>
</reference>